<proteinExistence type="predicted"/>
<organism evidence="2 3">
    <name type="scientific">Rhodococcoides fascians</name>
    <name type="common">Rhodococcus fascians</name>
    <dbReference type="NCBI Taxonomy" id="1828"/>
    <lineage>
        <taxon>Bacteria</taxon>
        <taxon>Bacillati</taxon>
        <taxon>Actinomycetota</taxon>
        <taxon>Actinomycetes</taxon>
        <taxon>Mycobacteriales</taxon>
        <taxon>Nocardiaceae</taxon>
        <taxon>Rhodococcoides</taxon>
    </lineage>
</organism>
<reference evidence="2 3" key="1">
    <citation type="journal article" date="2016" name="Genome Announc.">
        <title>Complete Genome and Plasmid Sequences for Rhodococcus fascians D188 and Draft Sequences for Rhodococcus Isolates PBTS 1 and PBTS 2.</title>
        <authorList>
            <person name="Stamler R.A."/>
            <person name="Vereecke D."/>
            <person name="Zhang Y."/>
            <person name="Schilkey F."/>
            <person name="Devitt N."/>
            <person name="Randall J.J."/>
        </authorList>
    </citation>
    <scope>NUCLEOTIDE SEQUENCE [LARGE SCALE GENOMIC DNA]</scope>
    <source>
        <strain evidence="2 3">PBTS2</strain>
    </source>
</reference>
<feature type="compositionally biased region" description="Low complexity" evidence="1">
    <location>
        <begin position="1"/>
        <end position="22"/>
    </location>
</feature>
<keyword evidence="3" id="KW-1185">Reference proteome</keyword>
<gene>
    <name evidence="2" type="ORF">A3Q41_01685</name>
</gene>
<dbReference type="EMBL" id="CP015220">
    <property type="protein sequence ID" value="AMY22989.1"/>
    <property type="molecule type" value="Genomic_DNA"/>
</dbReference>
<dbReference type="AlphaFoldDB" id="A0A143QJ76"/>
<sequence>MVAVVTDTAAAPTTPGTPAATPGSLADPGDRGSLEIKHKAVERLAVLAARGTDSVTDRQPGLHLLGARDLPKADVTITGERVRAKVSVGVTWPSPLAKVAANVRAAVARDLSELGIYTVDRVDVTVECIPAEPTSEEGRVQ</sequence>
<protein>
    <recommendedName>
        <fullName evidence="4">Asp23/Gls24 family envelope stress response protein</fullName>
    </recommendedName>
</protein>
<feature type="region of interest" description="Disordered" evidence="1">
    <location>
        <begin position="1"/>
        <end position="32"/>
    </location>
</feature>
<evidence type="ECO:0000313" key="3">
    <source>
        <dbReference type="Proteomes" id="UP000076038"/>
    </source>
</evidence>
<name>A0A143QJ76_RHOFA</name>
<dbReference type="KEGG" id="rhs:A3Q41_01685"/>
<evidence type="ECO:0000256" key="1">
    <source>
        <dbReference type="SAM" id="MobiDB-lite"/>
    </source>
</evidence>
<dbReference type="PATRIC" id="fig|1653479.3.peg.1706"/>
<evidence type="ECO:0000313" key="2">
    <source>
        <dbReference type="EMBL" id="AMY22989.1"/>
    </source>
</evidence>
<reference evidence="3" key="2">
    <citation type="submission" date="2016-04" db="EMBL/GenBank/DDBJ databases">
        <title>Complete Genome and Plasmid Sequences for Rhodococcus fascians D188 and Draft Sequences for Rhodococcus spp. Isolates PBTS 1 and PBTS 2.</title>
        <authorList>
            <person name="Stamer R."/>
            <person name="Vereecke D."/>
            <person name="Zhang Y."/>
            <person name="Schilkey F."/>
            <person name="Devitt N."/>
            <person name="Randall J."/>
        </authorList>
    </citation>
    <scope>NUCLEOTIDE SEQUENCE [LARGE SCALE GENOMIC DNA]</scope>
    <source>
        <strain evidence="3">PBTS2</strain>
    </source>
</reference>
<dbReference type="Proteomes" id="UP000076038">
    <property type="component" value="Chromosome"/>
</dbReference>
<evidence type="ECO:0008006" key="4">
    <source>
        <dbReference type="Google" id="ProtNLM"/>
    </source>
</evidence>
<accession>A0A143QJ76</accession>